<reference evidence="2" key="1">
    <citation type="submission" date="2022-10" db="EMBL/GenBank/DDBJ databases">
        <authorList>
            <person name="Chen Y."/>
            <person name="Dougan E. K."/>
            <person name="Chan C."/>
            <person name="Rhodes N."/>
            <person name="Thang M."/>
        </authorList>
    </citation>
    <scope>NUCLEOTIDE SEQUENCE</scope>
</reference>
<organism evidence="2">
    <name type="scientific">Cladocopium goreaui</name>
    <dbReference type="NCBI Taxonomy" id="2562237"/>
    <lineage>
        <taxon>Eukaryota</taxon>
        <taxon>Sar</taxon>
        <taxon>Alveolata</taxon>
        <taxon>Dinophyceae</taxon>
        <taxon>Suessiales</taxon>
        <taxon>Symbiodiniaceae</taxon>
        <taxon>Cladocopium</taxon>
    </lineage>
</organism>
<evidence type="ECO:0000256" key="1">
    <source>
        <dbReference type="SAM" id="MobiDB-lite"/>
    </source>
</evidence>
<accession>A0A9P1GHH1</accession>
<reference evidence="3" key="2">
    <citation type="submission" date="2024-04" db="EMBL/GenBank/DDBJ databases">
        <authorList>
            <person name="Chen Y."/>
            <person name="Shah S."/>
            <person name="Dougan E. K."/>
            <person name="Thang M."/>
            <person name="Chan C."/>
        </authorList>
    </citation>
    <scope>NUCLEOTIDE SEQUENCE [LARGE SCALE GENOMIC DNA]</scope>
</reference>
<feature type="region of interest" description="Disordered" evidence="1">
    <location>
        <begin position="17"/>
        <end position="63"/>
    </location>
</feature>
<sequence>MAELPWPRTPRSARYLRPVSLTSRAVSAPGGARERPARERRERRMPNVALPAPKTERWRESGTLRWPPIAEGEPAVERVEVTPLRQASKEPQTWQGELWTRSLRKPGLFLQDPIFAESSIGAKELHEEWGNVTPMSRREWPYSGFTTSGSCALPSPREATKWVEKPVASGRYALQHMGGTRYQWDTKPRNCLLGL</sequence>
<keyword evidence="4" id="KW-1185">Reference proteome</keyword>
<dbReference type="AlphaFoldDB" id="A0A9P1GHH1"/>
<evidence type="ECO:0000313" key="3">
    <source>
        <dbReference type="EMBL" id="CAL1163739.1"/>
    </source>
</evidence>
<dbReference type="EMBL" id="CAMXCT020004780">
    <property type="protein sequence ID" value="CAL1163739.1"/>
    <property type="molecule type" value="Genomic_DNA"/>
</dbReference>
<protein>
    <submittedName>
        <fullName evidence="2">Uncharacterized protein</fullName>
    </submittedName>
</protein>
<dbReference type="EMBL" id="CAMXCT030004780">
    <property type="protein sequence ID" value="CAL4797676.1"/>
    <property type="molecule type" value="Genomic_DNA"/>
</dbReference>
<comment type="caution">
    <text evidence="2">The sequence shown here is derived from an EMBL/GenBank/DDBJ whole genome shotgun (WGS) entry which is preliminary data.</text>
</comment>
<feature type="compositionally biased region" description="Basic and acidic residues" evidence="1">
    <location>
        <begin position="32"/>
        <end position="45"/>
    </location>
</feature>
<dbReference type="EMBL" id="CAMXCT010004780">
    <property type="protein sequence ID" value="CAI4010364.1"/>
    <property type="molecule type" value="Genomic_DNA"/>
</dbReference>
<gene>
    <name evidence="2" type="ORF">C1SCF055_LOCUS35634</name>
</gene>
<evidence type="ECO:0000313" key="4">
    <source>
        <dbReference type="Proteomes" id="UP001152797"/>
    </source>
</evidence>
<proteinExistence type="predicted"/>
<dbReference type="Proteomes" id="UP001152797">
    <property type="component" value="Unassembled WGS sequence"/>
</dbReference>
<evidence type="ECO:0000313" key="2">
    <source>
        <dbReference type="EMBL" id="CAI4010364.1"/>
    </source>
</evidence>
<name>A0A9P1GHH1_9DINO</name>